<evidence type="ECO:0000313" key="3">
    <source>
        <dbReference type="Proteomes" id="UP000234681"/>
    </source>
</evidence>
<proteinExistence type="predicted"/>
<accession>A6J0I0</accession>
<name>A6J0I0_RAT</name>
<keyword evidence="1" id="KW-0812">Transmembrane</keyword>
<reference evidence="2 3" key="2">
    <citation type="submission" date="2005-07" db="EMBL/GenBank/DDBJ databases">
        <authorList>
            <person name="Mural R.J."/>
            <person name="Li P.W."/>
            <person name="Adams M.D."/>
            <person name="Amanatides P.G."/>
            <person name="Baden-Tillson H."/>
            <person name="Barnstead M."/>
            <person name="Chin S.H."/>
            <person name="Dew I."/>
            <person name="Evans C.A."/>
            <person name="Ferriera S."/>
            <person name="Flanigan M."/>
            <person name="Fosler C."/>
            <person name="Glodek A."/>
            <person name="Gu Z."/>
            <person name="Holt R.A."/>
            <person name="Jennings D."/>
            <person name="Kraft C.L."/>
            <person name="Lu F."/>
            <person name="Nguyen T."/>
            <person name="Nusskern D.R."/>
            <person name="Pfannkoch C.M."/>
            <person name="Sitter C."/>
            <person name="Sutton G.G."/>
            <person name="Venter J.C."/>
            <person name="Wang Z."/>
            <person name="Woodage T."/>
            <person name="Zheng X.H."/>
            <person name="Zhong F."/>
        </authorList>
    </citation>
    <scope>NUCLEOTIDE SEQUENCE [LARGE SCALE GENOMIC DNA]</scope>
    <source>
        <strain evidence="2">BN</strain>
        <strain evidence="3">BN, Sprague-Dawley</strain>
    </source>
</reference>
<organism evidence="2 3">
    <name type="scientific">Rattus norvegicus</name>
    <name type="common">Rat</name>
    <dbReference type="NCBI Taxonomy" id="10116"/>
    <lineage>
        <taxon>Eukaryota</taxon>
        <taxon>Metazoa</taxon>
        <taxon>Chordata</taxon>
        <taxon>Craniata</taxon>
        <taxon>Vertebrata</taxon>
        <taxon>Euteleostomi</taxon>
        <taxon>Mammalia</taxon>
        <taxon>Eutheria</taxon>
        <taxon>Euarchontoglires</taxon>
        <taxon>Glires</taxon>
        <taxon>Rodentia</taxon>
        <taxon>Myomorpha</taxon>
        <taxon>Muroidea</taxon>
        <taxon>Muridae</taxon>
        <taxon>Murinae</taxon>
        <taxon>Rattus</taxon>
    </lineage>
</organism>
<protein>
    <submittedName>
        <fullName evidence="2">Williams-Beuren syndrome chromosome region 1 homolog (Human), isoform CRA_a</fullName>
    </submittedName>
</protein>
<reference evidence="2" key="1">
    <citation type="journal article" date="2005" name="Genome Res.">
        <title>Gene and alternative splicing annotation with AIR.</title>
        <authorList>
            <person name="Florea L."/>
            <person name="Di Francesco V."/>
            <person name="Miller J."/>
            <person name="Turner R."/>
            <person name="Yao A."/>
            <person name="Harris M."/>
            <person name="Walenz B."/>
            <person name="Mobarry C."/>
            <person name="Merkulov G.V."/>
            <person name="Charlab R."/>
            <person name="Dew I."/>
            <person name="Deng Z."/>
            <person name="Istrail S."/>
            <person name="Li P."/>
            <person name="Sutton G."/>
        </authorList>
    </citation>
    <scope>NUCLEOTIDE SEQUENCE</scope>
    <source>
        <strain evidence="2">BN</strain>
    </source>
</reference>
<keyword evidence="1" id="KW-0472">Membrane</keyword>
<dbReference type="EMBL" id="CH473973">
    <property type="protein sequence ID" value="EDM13418.1"/>
    <property type="molecule type" value="Genomic_DNA"/>
</dbReference>
<dbReference type="EMBL" id="CH473973">
    <property type="protein sequence ID" value="EDM13419.1"/>
    <property type="molecule type" value="Genomic_DNA"/>
</dbReference>
<keyword evidence="1" id="KW-1133">Transmembrane helix</keyword>
<sequence length="290" mass="31723">MSLGWEGMGCGGAGARAQPGGRQSPCRPHSRLALSSLQREHRACECMSAVNKWFLVHSWLCCIYLVPVLCFLSVFFLSPLTPGLSLLLPTPCGCRSRVEGGLRCLILCFLSFLSAPWPRSGCAVLCFFSELLSNLHVEFCVAVASGKELGPLARRLWWPVGRYPAGMSTQNWRHLALKQGNCLLVPRGCCVWGQSPAPSSLFRYSRLLSNSEARRVQGIGTFCSGGSGCQWPCGFAPARSKTKWKLIPCSSWAVEAPWGCNPLQLNPLPAAEACRKQGWCWSCTGQLCLH</sequence>
<dbReference type="Proteomes" id="UP000234681">
    <property type="component" value="Chromosome 12"/>
</dbReference>
<feature type="transmembrane region" description="Helical" evidence="1">
    <location>
        <begin position="57"/>
        <end position="88"/>
    </location>
</feature>
<evidence type="ECO:0000313" key="2">
    <source>
        <dbReference type="EMBL" id="EDM13419.1"/>
    </source>
</evidence>
<evidence type="ECO:0000256" key="1">
    <source>
        <dbReference type="SAM" id="Phobius"/>
    </source>
</evidence>
<gene>
    <name evidence="2" type="primary">Wbscr1</name>
    <name evidence="2" type="ORF">rCG_21330</name>
</gene>
<dbReference type="AlphaFoldDB" id="A6J0I0"/>